<dbReference type="PANTHER" id="PTHR30603">
    <property type="entry name" value="RNA POLYMERASE SIGMA FACTOR RPO"/>
    <property type="match status" value="1"/>
</dbReference>
<feature type="domain" description="RNA polymerase sigma-70 region 3" evidence="2">
    <location>
        <begin position="176"/>
        <end position="247"/>
    </location>
</feature>
<dbReference type="InterPro" id="IPR007624">
    <property type="entry name" value="RNA_pol_sigma70_r3"/>
</dbReference>
<dbReference type="AlphaFoldDB" id="A0A7N2LGG0"/>
<reference evidence="3 4" key="1">
    <citation type="journal article" date="2016" name="G3 (Bethesda)">
        <title>First Draft Assembly and Annotation of the Genome of a California Endemic Oak Quercus lobata Nee (Fagaceae).</title>
        <authorList>
            <person name="Sork V.L."/>
            <person name="Fitz-Gibbon S.T."/>
            <person name="Puiu D."/>
            <person name="Crepeau M."/>
            <person name="Gugger P.F."/>
            <person name="Sherman R."/>
            <person name="Stevens K."/>
            <person name="Langley C.H."/>
            <person name="Pellegrini M."/>
            <person name="Salzberg S.L."/>
        </authorList>
    </citation>
    <scope>NUCLEOTIDE SEQUENCE [LARGE SCALE GENOMIC DNA]</scope>
    <source>
        <strain evidence="3 4">cv. SW786</strain>
    </source>
</reference>
<dbReference type="EnsemblPlants" id="QL04p034691:mrna">
    <property type="protein sequence ID" value="QL04p034691:mrna"/>
    <property type="gene ID" value="QL04p034691"/>
</dbReference>
<name>A0A7N2LGG0_QUELO</name>
<dbReference type="Gene3D" id="1.10.601.10">
    <property type="entry name" value="RNA Polymerase Primary Sigma Factor"/>
    <property type="match status" value="1"/>
</dbReference>
<dbReference type="InterPro" id="IPR013325">
    <property type="entry name" value="RNA_pol_sigma_r2"/>
</dbReference>
<dbReference type="SUPFAM" id="SSF88659">
    <property type="entry name" value="Sigma3 and sigma4 domains of RNA polymerase sigma factors"/>
    <property type="match status" value="1"/>
</dbReference>
<dbReference type="SUPFAM" id="SSF88946">
    <property type="entry name" value="Sigma2 domain of RNA polymerase sigma factors"/>
    <property type="match status" value="2"/>
</dbReference>
<sequence length="273" mass="30635">MMRIGVREALGCEPTSKQLAKAIGMKRRSVEKILCEGRESREKIARSYRRLVVSIAKGYQGRGLSFQDLIQVRDGNFAPPRLTYLSPLRPVRVFPTLQRKGALAFFPRGGGCVEKFELERGLKLSTYIGWWIKKAITGTIANDTRLVRLPSCSSDGMPVFVKTCTAVQSNVCRMVAKIAEASNILTKRLGRAPTCDEIAKMLNVNISIVRLVSERSRPLVSLDRAVSDQGHMTFQDIISGLGETMPEKMVKKQLMKQEVDKLLKTLNKREEHI</sequence>
<dbReference type="Gene3D" id="1.20.120.1810">
    <property type="match status" value="1"/>
</dbReference>
<dbReference type="OMA" id="RQLMADQ"/>
<keyword evidence="4" id="KW-1185">Reference proteome</keyword>
<evidence type="ECO:0000259" key="2">
    <source>
        <dbReference type="Pfam" id="PF04539"/>
    </source>
</evidence>
<dbReference type="PANTHER" id="PTHR30603:SF47">
    <property type="entry name" value="RNA POLYMERASE SIGMA FACTOR SIGD, CHLOROPLASTIC"/>
    <property type="match status" value="1"/>
</dbReference>
<dbReference type="GO" id="GO:0003700">
    <property type="term" value="F:DNA-binding transcription factor activity"/>
    <property type="evidence" value="ECO:0007669"/>
    <property type="project" value="InterPro"/>
</dbReference>
<reference evidence="3" key="2">
    <citation type="submission" date="2021-01" db="UniProtKB">
        <authorList>
            <consortium name="EnsemblPlants"/>
        </authorList>
    </citation>
    <scope>IDENTIFICATION</scope>
</reference>
<comment type="similarity">
    <text evidence="1">Belongs to the sigma-70 factor family.</text>
</comment>
<dbReference type="InterPro" id="IPR013324">
    <property type="entry name" value="RNA_pol_sigma_r3/r4-like"/>
</dbReference>
<protein>
    <recommendedName>
        <fullName evidence="2">RNA polymerase sigma-70 region 3 domain-containing protein</fullName>
    </recommendedName>
</protein>
<dbReference type="GO" id="GO:0006352">
    <property type="term" value="P:DNA-templated transcription initiation"/>
    <property type="evidence" value="ECO:0007669"/>
    <property type="project" value="InterPro"/>
</dbReference>
<dbReference type="InterPro" id="IPR050239">
    <property type="entry name" value="Sigma-70_RNA_pol_init_factors"/>
</dbReference>
<evidence type="ECO:0000313" key="4">
    <source>
        <dbReference type="Proteomes" id="UP000594261"/>
    </source>
</evidence>
<accession>A0A7N2LGG0</accession>
<dbReference type="InParanoid" id="A0A7N2LGG0"/>
<dbReference type="Pfam" id="PF04539">
    <property type="entry name" value="Sigma70_r3"/>
    <property type="match status" value="1"/>
</dbReference>
<organism evidence="3 4">
    <name type="scientific">Quercus lobata</name>
    <name type="common">Valley oak</name>
    <dbReference type="NCBI Taxonomy" id="97700"/>
    <lineage>
        <taxon>Eukaryota</taxon>
        <taxon>Viridiplantae</taxon>
        <taxon>Streptophyta</taxon>
        <taxon>Embryophyta</taxon>
        <taxon>Tracheophyta</taxon>
        <taxon>Spermatophyta</taxon>
        <taxon>Magnoliopsida</taxon>
        <taxon>eudicotyledons</taxon>
        <taxon>Gunneridae</taxon>
        <taxon>Pentapetalae</taxon>
        <taxon>rosids</taxon>
        <taxon>fabids</taxon>
        <taxon>Fagales</taxon>
        <taxon>Fagaceae</taxon>
        <taxon>Quercus</taxon>
    </lineage>
</organism>
<dbReference type="Gramene" id="QL04p034691:mrna">
    <property type="protein sequence ID" value="QL04p034691:mrna"/>
    <property type="gene ID" value="QL04p034691"/>
</dbReference>
<dbReference type="EMBL" id="LRBV02000004">
    <property type="status" value="NOT_ANNOTATED_CDS"/>
    <property type="molecule type" value="Genomic_DNA"/>
</dbReference>
<dbReference type="Gene3D" id="1.20.140.160">
    <property type="match status" value="1"/>
</dbReference>
<evidence type="ECO:0000313" key="3">
    <source>
        <dbReference type="EnsemblPlants" id="QL04p034691:mrna"/>
    </source>
</evidence>
<evidence type="ECO:0000256" key="1">
    <source>
        <dbReference type="ARBA" id="ARBA00007788"/>
    </source>
</evidence>
<proteinExistence type="inferred from homology"/>
<dbReference type="Proteomes" id="UP000594261">
    <property type="component" value="Chromosome 4"/>
</dbReference>